<feature type="compositionally biased region" description="Polar residues" evidence="1">
    <location>
        <begin position="58"/>
        <end position="70"/>
    </location>
</feature>
<feature type="compositionally biased region" description="Basic and acidic residues" evidence="1">
    <location>
        <begin position="36"/>
        <end position="56"/>
    </location>
</feature>
<evidence type="ECO:0000256" key="1">
    <source>
        <dbReference type="SAM" id="MobiDB-lite"/>
    </source>
</evidence>
<feature type="compositionally biased region" description="Polar residues" evidence="1">
    <location>
        <begin position="1"/>
        <end position="16"/>
    </location>
</feature>
<gene>
    <name evidence="2" type="ORF">PECUL_23A053298</name>
</gene>
<evidence type="ECO:0000313" key="2">
    <source>
        <dbReference type="EMBL" id="CAH2301133.1"/>
    </source>
</evidence>
<dbReference type="Proteomes" id="UP001295444">
    <property type="component" value="Chromosome 06"/>
</dbReference>
<organism evidence="2 3">
    <name type="scientific">Pelobates cultripes</name>
    <name type="common">Western spadefoot toad</name>
    <dbReference type="NCBI Taxonomy" id="61616"/>
    <lineage>
        <taxon>Eukaryota</taxon>
        <taxon>Metazoa</taxon>
        <taxon>Chordata</taxon>
        <taxon>Craniata</taxon>
        <taxon>Vertebrata</taxon>
        <taxon>Euteleostomi</taxon>
        <taxon>Amphibia</taxon>
        <taxon>Batrachia</taxon>
        <taxon>Anura</taxon>
        <taxon>Pelobatoidea</taxon>
        <taxon>Pelobatidae</taxon>
        <taxon>Pelobates</taxon>
    </lineage>
</organism>
<dbReference type="EMBL" id="OW240917">
    <property type="protein sequence ID" value="CAH2301133.1"/>
    <property type="molecule type" value="Genomic_DNA"/>
</dbReference>
<evidence type="ECO:0000313" key="3">
    <source>
        <dbReference type="Proteomes" id="UP001295444"/>
    </source>
</evidence>
<sequence>MTPNMMPSLQKSSAPSSAYLAVEESTKMAPLKAKPTAREQTHAAPATDRHLLKHEQGVYTQTHHQALAQQETHRPDQQFQRRRPRAIHPLACRGLEVSLALLRYSRNKRPTAPTCYHPPIPGHRLNCATHGLHSHTTGIQSGAVNAE</sequence>
<name>A0AAD1SGK1_PELCU</name>
<accession>A0AAD1SGK1</accession>
<feature type="region of interest" description="Disordered" evidence="1">
    <location>
        <begin position="1"/>
        <end position="85"/>
    </location>
</feature>
<keyword evidence="3" id="KW-1185">Reference proteome</keyword>
<reference evidence="2" key="1">
    <citation type="submission" date="2022-03" db="EMBL/GenBank/DDBJ databases">
        <authorList>
            <person name="Alioto T."/>
            <person name="Alioto T."/>
            <person name="Gomez Garrido J."/>
        </authorList>
    </citation>
    <scope>NUCLEOTIDE SEQUENCE</scope>
</reference>
<proteinExistence type="predicted"/>
<dbReference type="AlphaFoldDB" id="A0AAD1SGK1"/>
<protein>
    <submittedName>
        <fullName evidence="2">Uncharacterized protein</fullName>
    </submittedName>
</protein>